<proteinExistence type="predicted"/>
<comment type="caution">
    <text evidence="1">The sequence shown here is derived from an EMBL/GenBank/DDBJ whole genome shotgun (WGS) entry which is preliminary data.</text>
</comment>
<organism evidence="1 2">
    <name type="scientific">Brevibacillus laterosporus</name>
    <name type="common">Bacillus laterosporus</name>
    <dbReference type="NCBI Taxonomy" id="1465"/>
    <lineage>
        <taxon>Bacteria</taxon>
        <taxon>Bacillati</taxon>
        <taxon>Bacillota</taxon>
        <taxon>Bacilli</taxon>
        <taxon>Bacillales</taxon>
        <taxon>Paenibacillaceae</taxon>
        <taxon>Brevibacillus</taxon>
    </lineage>
</organism>
<name>A0AAP3DKB9_BRELA</name>
<evidence type="ECO:0000313" key="2">
    <source>
        <dbReference type="Proteomes" id="UP001077662"/>
    </source>
</evidence>
<accession>A0AAP3DKB9</accession>
<dbReference type="EMBL" id="JAPTNE010000039">
    <property type="protein sequence ID" value="MCZ0809587.1"/>
    <property type="molecule type" value="Genomic_DNA"/>
</dbReference>
<reference evidence="1" key="1">
    <citation type="submission" date="2022-09" db="EMBL/GenBank/DDBJ databases">
        <title>Genome analysis and characterization of larvicidal activity of Brevibacillus strains.</title>
        <authorList>
            <person name="Patrusheva E.V."/>
            <person name="Izotova A.O."/>
            <person name="Toshchakov S.V."/>
            <person name="Sineoky S.P."/>
        </authorList>
    </citation>
    <scope>NUCLEOTIDE SEQUENCE</scope>
    <source>
        <strain evidence="1">VKPM_B-13247</strain>
    </source>
</reference>
<dbReference type="AlphaFoldDB" id="A0AAP3DKB9"/>
<protein>
    <submittedName>
        <fullName evidence="1">Uncharacterized protein</fullName>
    </submittedName>
</protein>
<dbReference type="Proteomes" id="UP001077662">
    <property type="component" value="Unassembled WGS sequence"/>
</dbReference>
<evidence type="ECO:0000313" key="1">
    <source>
        <dbReference type="EMBL" id="MCZ0809587.1"/>
    </source>
</evidence>
<gene>
    <name evidence="1" type="ORF">O0554_22255</name>
</gene>
<dbReference type="RefSeq" id="WP_258434596.1">
    <property type="nucleotide sequence ID" value="NZ_JANSGW010000039.1"/>
</dbReference>
<sequence length="242" mass="28202">MSLSRPFANLLSQNEWLNYILSFAFSEKREWRPSTLHSLAKSLHCFPISEDDSYTFRVMKNLADKGILQTVKIWRERPILLYRLTDIGEVHFYSGDHSVQKNITASLRSIQKFLNDIEGHLHSSGHVTEEKGPRGYLSLRDYYEWLLLQGTSMENSPSQILGAANKQYGKTVKKSYFYQVYKELQPDFVNESKLTILGQERLLVLEQTLLHEVGSVKQSIHEMLGINRQVKRWVKTYQSEQD</sequence>